<keyword evidence="1" id="KW-1133">Transmembrane helix</keyword>
<reference evidence="3" key="1">
    <citation type="submission" date="2018-12" db="EMBL/GenBank/DDBJ databases">
        <title>Complete genome sequence of Paenibacillus sp. MBLB1234.</title>
        <authorList>
            <person name="Nam Y.-D."/>
            <person name="Kang J."/>
            <person name="Chung W.-H."/>
            <person name="Park Y.S."/>
        </authorList>
    </citation>
    <scope>NUCLEOTIDE SEQUENCE [LARGE SCALE GENOMIC DNA]</scope>
    <source>
        <strain evidence="3">MBLB1234</strain>
    </source>
</reference>
<evidence type="ECO:0000313" key="3">
    <source>
        <dbReference type="Proteomes" id="UP000270678"/>
    </source>
</evidence>
<protein>
    <submittedName>
        <fullName evidence="2">Uncharacterized protein</fullName>
    </submittedName>
</protein>
<keyword evidence="1" id="KW-0472">Membrane</keyword>
<organism evidence="2 3">
    <name type="scientific">Paenibacillus lutimineralis</name>
    <dbReference type="NCBI Taxonomy" id="2707005"/>
    <lineage>
        <taxon>Bacteria</taxon>
        <taxon>Bacillati</taxon>
        <taxon>Bacillota</taxon>
        <taxon>Bacilli</taxon>
        <taxon>Bacillales</taxon>
        <taxon>Paenibacillaceae</taxon>
        <taxon>Paenibacillus</taxon>
    </lineage>
</organism>
<dbReference type="AlphaFoldDB" id="A0A3Q9IBX5"/>
<dbReference type="Proteomes" id="UP000270678">
    <property type="component" value="Chromosome"/>
</dbReference>
<dbReference type="EMBL" id="CP034346">
    <property type="protein sequence ID" value="AZS14793.1"/>
    <property type="molecule type" value="Genomic_DNA"/>
</dbReference>
<keyword evidence="1" id="KW-0812">Transmembrane</keyword>
<keyword evidence="3" id="KW-1185">Reference proteome</keyword>
<sequence length="311" mass="35484">MNRKPNSSRSEMLFTMGFLFALIAAFGTFFLGLQIGVSRTEAKYASIANYDYVLESDGSYQQQDLVTFYFTVFQPYQNFKNSYVSTMDKYHRGAHGDGDVISSQTLKQLRKSAQDQYKEVASYQVSSNSPLLLEAQADILKSLRLFDENIDRSVKQTSIITLAKLSDSPETNDEFLESAVNFGLQAQNKFYASILKWSSKYDKSIPDSFNFKTGTTIKEWKKYSFAIKNKAVADIMLKDKMYVNYLPQDMTAKIDQMITSGKASSLNLNSVQSVVKILTETEAIQENEFLKWKPAFYKSESLPELPFFFED</sequence>
<proteinExistence type="predicted"/>
<evidence type="ECO:0000313" key="2">
    <source>
        <dbReference type="EMBL" id="AZS14793.1"/>
    </source>
</evidence>
<dbReference type="OrthoDB" id="2649144at2"/>
<dbReference type="KEGG" id="plut:EI981_10190"/>
<evidence type="ECO:0000256" key="1">
    <source>
        <dbReference type="SAM" id="Phobius"/>
    </source>
</evidence>
<gene>
    <name evidence="2" type="ORF">EI981_10190</name>
</gene>
<dbReference type="RefSeq" id="WP_126997778.1">
    <property type="nucleotide sequence ID" value="NZ_CP034346.1"/>
</dbReference>
<accession>A0A3Q9IBX5</accession>
<name>A0A3Q9IBX5_9BACL</name>
<feature type="transmembrane region" description="Helical" evidence="1">
    <location>
        <begin position="12"/>
        <end position="33"/>
    </location>
</feature>